<sequence length="283" mass="31264">MPQKAAPTARQRRVGAELRKMREQAGMNVARAGEQLGADRTRISNMEAGRLGVSDERIRMLAAIYSCGDQAYVDALAAMASERGRGWWDEYEGKMAATALDLAELEFRAVSLRAVQIMHIPGLLQTEDYAKAVFSIAEPEPTPAQLRVSLSFRLRRRDVLDRDDPPPCTFLIHEAALRMEFGGSKVARGQLERVLEASEQDNVTVRAIPFSAGGFPNAGVSAAHVCGVVPQLDTVQLDAPTGVMFLDGETHLANYRRILDRTEKLSLTPEDTRDFIRTIAQRL</sequence>
<keyword evidence="3" id="KW-1185">Reference proteome</keyword>
<dbReference type="InterPro" id="IPR001387">
    <property type="entry name" value="Cro/C1-type_HTH"/>
</dbReference>
<dbReference type="RefSeq" id="WP_311722555.1">
    <property type="nucleotide sequence ID" value="NZ_JAVRFD010000002.1"/>
</dbReference>
<dbReference type="SMART" id="SM00530">
    <property type="entry name" value="HTH_XRE"/>
    <property type="match status" value="1"/>
</dbReference>
<comment type="caution">
    <text evidence="2">The sequence shown here is derived from an EMBL/GenBank/DDBJ whole genome shotgun (WGS) entry which is preliminary data.</text>
</comment>
<evidence type="ECO:0000259" key="1">
    <source>
        <dbReference type="PROSITE" id="PS50943"/>
    </source>
</evidence>
<dbReference type="Proteomes" id="UP001180754">
    <property type="component" value="Unassembled WGS sequence"/>
</dbReference>
<dbReference type="Pfam" id="PF13560">
    <property type="entry name" value="HTH_31"/>
    <property type="match status" value="1"/>
</dbReference>
<dbReference type="SUPFAM" id="SSF47413">
    <property type="entry name" value="lambda repressor-like DNA-binding domains"/>
    <property type="match status" value="1"/>
</dbReference>
<organism evidence="2 3">
    <name type="scientific">Streptomyces lonegramiae</name>
    <dbReference type="NCBI Taxonomy" id="3075524"/>
    <lineage>
        <taxon>Bacteria</taxon>
        <taxon>Bacillati</taxon>
        <taxon>Actinomycetota</taxon>
        <taxon>Actinomycetes</taxon>
        <taxon>Kitasatosporales</taxon>
        <taxon>Streptomycetaceae</taxon>
        <taxon>Streptomyces</taxon>
    </lineage>
</organism>
<evidence type="ECO:0000313" key="3">
    <source>
        <dbReference type="Proteomes" id="UP001180754"/>
    </source>
</evidence>
<dbReference type="CDD" id="cd00093">
    <property type="entry name" value="HTH_XRE"/>
    <property type="match status" value="1"/>
</dbReference>
<dbReference type="PROSITE" id="PS50943">
    <property type="entry name" value="HTH_CROC1"/>
    <property type="match status" value="1"/>
</dbReference>
<gene>
    <name evidence="2" type="ORF">RND15_05655</name>
</gene>
<evidence type="ECO:0000313" key="2">
    <source>
        <dbReference type="EMBL" id="MDT0542204.1"/>
    </source>
</evidence>
<dbReference type="EMBL" id="JAVRFD010000002">
    <property type="protein sequence ID" value="MDT0542204.1"/>
    <property type="molecule type" value="Genomic_DNA"/>
</dbReference>
<proteinExistence type="predicted"/>
<protein>
    <submittedName>
        <fullName evidence="2">Helix-turn-helix transcriptional regulator</fullName>
    </submittedName>
</protein>
<dbReference type="Gene3D" id="1.10.260.40">
    <property type="entry name" value="lambda repressor-like DNA-binding domains"/>
    <property type="match status" value="1"/>
</dbReference>
<accession>A0ABU2X9S7</accession>
<dbReference type="InterPro" id="IPR010982">
    <property type="entry name" value="Lambda_DNA-bd_dom_sf"/>
</dbReference>
<dbReference type="InterPro" id="IPR043917">
    <property type="entry name" value="DUF5753"/>
</dbReference>
<name>A0ABU2X9S7_9ACTN</name>
<dbReference type="Pfam" id="PF19054">
    <property type="entry name" value="DUF5753"/>
    <property type="match status" value="1"/>
</dbReference>
<reference evidence="2" key="1">
    <citation type="submission" date="2024-05" db="EMBL/GenBank/DDBJ databases">
        <title>30 novel species of actinomycetes from the DSMZ collection.</title>
        <authorList>
            <person name="Nouioui I."/>
        </authorList>
    </citation>
    <scope>NUCLEOTIDE SEQUENCE</scope>
    <source>
        <strain evidence="2">DSM 41529</strain>
    </source>
</reference>
<feature type="domain" description="HTH cro/C1-type" evidence="1">
    <location>
        <begin position="18"/>
        <end position="73"/>
    </location>
</feature>